<feature type="transmembrane region" description="Helical" evidence="1">
    <location>
        <begin position="224"/>
        <end position="244"/>
    </location>
</feature>
<sequence length="500" mass="54295">MTSLAMPAMPGAAAHAPMQNPFVPISNTARLLVMIYFIFWRMLPALAAPAGQSIAFPALALTIAFAHFLTQALMLLPFLVRRFAGTPVGWLHPLVLTATVMILFEILGRPEALLAPVAMWFPDITALNHPLLVGWSDTHVMEARVKLSLLQLLGIVSAYAGFALVARKGKRPRMSPPLRIEGWKIALLFCVGLAIVLLFLQLQGGIVAHMSTLAGGRFGMRTEVGHYLVLNAFLPIILILWYAYRPQTLGKPLFIAAFALAAVMQFVATGSRSGLFAPVAMLLAVWIYHNHKLPKTGALLAGLAALLLLGVLGEIRRSGNQGEVDFSSLTQFDPDTAFAMSAQERENRDRDTDLAVAALVPTVQGHLWGATYVSAAAFWVPRAIWPDKPRGAGAYAAALLFGNQGSMEGYSGVGYPVNGVAEAYWNFSVPGVVLVYLLFGMMLHALTRWIMRDPDNPFAVTTLVVIAFSMTQPNSISLVDGSQRLALLYLVYLFAARRTA</sequence>
<evidence type="ECO:0000313" key="3">
    <source>
        <dbReference type="Proteomes" id="UP001138540"/>
    </source>
</evidence>
<keyword evidence="1" id="KW-1133">Transmembrane helix</keyword>
<feature type="transmembrane region" description="Helical" evidence="1">
    <location>
        <begin position="293"/>
        <end position="312"/>
    </location>
</feature>
<evidence type="ECO:0000313" key="2">
    <source>
        <dbReference type="EMBL" id="MBB5985653.1"/>
    </source>
</evidence>
<evidence type="ECO:0000256" key="1">
    <source>
        <dbReference type="SAM" id="Phobius"/>
    </source>
</evidence>
<feature type="transmembrane region" description="Helical" evidence="1">
    <location>
        <begin position="147"/>
        <end position="165"/>
    </location>
</feature>
<comment type="caution">
    <text evidence="2">The sequence shown here is derived from an EMBL/GenBank/DDBJ whole genome shotgun (WGS) entry which is preliminary data.</text>
</comment>
<feature type="transmembrane region" description="Helical" evidence="1">
    <location>
        <begin position="423"/>
        <end position="443"/>
    </location>
</feature>
<accession>A0ABR6NEE6</accession>
<protein>
    <recommendedName>
        <fullName evidence="4">O-antigen polysaccharide polymerase Wzy</fullName>
    </recommendedName>
</protein>
<feature type="transmembrane region" description="Helical" evidence="1">
    <location>
        <begin position="256"/>
        <end position="287"/>
    </location>
</feature>
<dbReference type="Proteomes" id="UP001138540">
    <property type="component" value="Unassembled WGS sequence"/>
</dbReference>
<dbReference type="RefSeq" id="WP_184152275.1">
    <property type="nucleotide sequence ID" value="NZ_JACHKA010000001.1"/>
</dbReference>
<dbReference type="EMBL" id="JACHKA010000001">
    <property type="protein sequence ID" value="MBB5985653.1"/>
    <property type="molecule type" value="Genomic_DNA"/>
</dbReference>
<feature type="transmembrane region" description="Helical" evidence="1">
    <location>
        <begin position="54"/>
        <end position="76"/>
    </location>
</feature>
<feature type="transmembrane region" description="Helical" evidence="1">
    <location>
        <begin position="88"/>
        <end position="107"/>
    </location>
</feature>
<keyword evidence="1" id="KW-0812">Transmembrane</keyword>
<feature type="transmembrane region" description="Helical" evidence="1">
    <location>
        <begin position="185"/>
        <end position="204"/>
    </location>
</feature>
<keyword evidence="1" id="KW-0472">Membrane</keyword>
<feature type="transmembrane region" description="Helical" evidence="1">
    <location>
        <begin position="28"/>
        <end position="48"/>
    </location>
</feature>
<organism evidence="2 3">
    <name type="scientific">Sphingobium lignivorans</name>
    <dbReference type="NCBI Taxonomy" id="2735886"/>
    <lineage>
        <taxon>Bacteria</taxon>
        <taxon>Pseudomonadati</taxon>
        <taxon>Pseudomonadota</taxon>
        <taxon>Alphaproteobacteria</taxon>
        <taxon>Sphingomonadales</taxon>
        <taxon>Sphingomonadaceae</taxon>
        <taxon>Sphingobium</taxon>
    </lineage>
</organism>
<proteinExistence type="predicted"/>
<keyword evidence="3" id="KW-1185">Reference proteome</keyword>
<evidence type="ECO:0008006" key="4">
    <source>
        <dbReference type="Google" id="ProtNLM"/>
    </source>
</evidence>
<reference evidence="2 3" key="1">
    <citation type="submission" date="2020-08" db="EMBL/GenBank/DDBJ databases">
        <title>Exploring microbial biodiversity for novel pathways involved in the catabolism of aromatic compounds derived from lignin.</title>
        <authorList>
            <person name="Elkins J."/>
        </authorList>
    </citation>
    <scope>NUCLEOTIDE SEQUENCE [LARGE SCALE GENOMIC DNA]</scope>
    <source>
        <strain evidence="2 3">B1D3A</strain>
    </source>
</reference>
<name>A0ABR6NEE6_9SPHN</name>
<gene>
    <name evidence="2" type="ORF">HNP60_001627</name>
</gene>